<evidence type="ECO:0000259" key="1">
    <source>
        <dbReference type="Pfam" id="PF02627"/>
    </source>
</evidence>
<organism evidence="2 3">
    <name type="scientific">Nocardia pseudobrasiliensis</name>
    <dbReference type="NCBI Taxonomy" id="45979"/>
    <lineage>
        <taxon>Bacteria</taxon>
        <taxon>Bacillati</taxon>
        <taxon>Actinomycetota</taxon>
        <taxon>Actinomycetes</taxon>
        <taxon>Mycobacteriales</taxon>
        <taxon>Nocardiaceae</taxon>
        <taxon>Nocardia</taxon>
    </lineage>
</organism>
<keyword evidence="2" id="KW-0575">Peroxidase</keyword>
<evidence type="ECO:0000313" key="2">
    <source>
        <dbReference type="EMBL" id="RDI63329.1"/>
    </source>
</evidence>
<dbReference type="Pfam" id="PF02627">
    <property type="entry name" value="CMD"/>
    <property type="match status" value="1"/>
</dbReference>
<dbReference type="InterPro" id="IPR004675">
    <property type="entry name" value="AhpD_core"/>
</dbReference>
<dbReference type="STRING" id="1210086.GCA_001613105_06550"/>
<comment type="caution">
    <text evidence="2">The sequence shown here is derived from an EMBL/GenBank/DDBJ whole genome shotgun (WGS) entry which is preliminary data.</text>
</comment>
<protein>
    <submittedName>
        <fullName evidence="2">AhpD family alkylhydroperoxidase</fullName>
    </submittedName>
</protein>
<name>A0A370HXZ3_9NOCA</name>
<dbReference type="InterPro" id="IPR029032">
    <property type="entry name" value="AhpD-like"/>
</dbReference>
<evidence type="ECO:0000313" key="3">
    <source>
        <dbReference type="Proteomes" id="UP000254869"/>
    </source>
</evidence>
<proteinExistence type="predicted"/>
<sequence length="218" mass="23980">MLPSTTQGSPGPAAFRKRFYTLPQLVADMRVLAGRRADLRAIFEQQRMDPLLREQVTLAVSEVNGCGFCTYIHQETALAAGADIRELAAFAGLDPETVDEDHVIAIMWAQSRAEAGMGEAGEHLERAVTQRFTAQQRRDLDTVIRWMTLSNLAGNTLEALIRRVRGRKVPGSRLFDELVIGGVYVAGSIQTGLRTARMRGKSVRDVLREATATIRASA</sequence>
<dbReference type="GO" id="GO:0051920">
    <property type="term" value="F:peroxiredoxin activity"/>
    <property type="evidence" value="ECO:0007669"/>
    <property type="project" value="InterPro"/>
</dbReference>
<reference evidence="2 3" key="1">
    <citation type="submission" date="2018-07" db="EMBL/GenBank/DDBJ databases">
        <title>Genomic Encyclopedia of Type Strains, Phase IV (KMG-IV): sequencing the most valuable type-strain genomes for metagenomic binning, comparative biology and taxonomic classification.</title>
        <authorList>
            <person name="Goeker M."/>
        </authorList>
    </citation>
    <scope>NUCLEOTIDE SEQUENCE [LARGE SCALE GENOMIC DNA]</scope>
    <source>
        <strain evidence="2 3">DSM 44290</strain>
    </source>
</reference>
<dbReference type="NCBIfam" id="TIGR00778">
    <property type="entry name" value="ahpD_dom"/>
    <property type="match status" value="1"/>
</dbReference>
<accession>A0A370HXZ3</accession>
<feature type="domain" description="Carboxymuconolactone decarboxylase-like" evidence="1">
    <location>
        <begin position="41"/>
        <end position="90"/>
    </location>
</feature>
<keyword evidence="3" id="KW-1185">Reference proteome</keyword>
<dbReference type="EMBL" id="QQBC01000010">
    <property type="protein sequence ID" value="RDI63329.1"/>
    <property type="molecule type" value="Genomic_DNA"/>
</dbReference>
<dbReference type="InterPro" id="IPR003779">
    <property type="entry name" value="CMD-like"/>
</dbReference>
<dbReference type="RefSeq" id="WP_068005949.1">
    <property type="nucleotide sequence ID" value="NZ_QQBC01000010.1"/>
</dbReference>
<dbReference type="SUPFAM" id="SSF69118">
    <property type="entry name" value="AhpD-like"/>
    <property type="match status" value="1"/>
</dbReference>
<dbReference type="AlphaFoldDB" id="A0A370HXZ3"/>
<gene>
    <name evidence="2" type="ORF">DFR76_11026</name>
</gene>
<dbReference type="Gene3D" id="1.20.1290.10">
    <property type="entry name" value="AhpD-like"/>
    <property type="match status" value="1"/>
</dbReference>
<dbReference type="Proteomes" id="UP000254869">
    <property type="component" value="Unassembled WGS sequence"/>
</dbReference>
<keyword evidence="2" id="KW-0560">Oxidoreductase</keyword>